<sequence>MKPLRDEKGRIKSLGYPVRYPHVKSQNFLDQKYRDRNINKLEYLVNGKWISRNYVPERMKYNNEFSKKFMRSEQGFFQQMGYRNSRRHISHINEWSGKLELGKRDDLVKHWQEQQKKYGDKCPITGVTLTMLRVKENRKSTITETNISPDRLFSSITYTKQNVLFTSALWNMKRGDSKFTDLKLIFKEELIARLYKIIQERYPNTIETIGGDIPSP</sequence>
<feature type="non-terminal residue" evidence="1">
    <location>
        <position position="216"/>
    </location>
</feature>
<proteinExistence type="predicted"/>
<protein>
    <submittedName>
        <fullName evidence="1">Uncharacterized protein</fullName>
    </submittedName>
</protein>
<name>A0A382TPL3_9ZZZZ</name>
<gene>
    <name evidence="1" type="ORF">METZ01_LOCUS376321</name>
</gene>
<evidence type="ECO:0000313" key="1">
    <source>
        <dbReference type="EMBL" id="SVD23467.1"/>
    </source>
</evidence>
<dbReference type="Gene3D" id="3.30.40.220">
    <property type="match status" value="1"/>
</dbReference>
<reference evidence="1" key="1">
    <citation type="submission" date="2018-05" db="EMBL/GenBank/DDBJ databases">
        <authorList>
            <person name="Lanie J.A."/>
            <person name="Ng W.-L."/>
            <person name="Kazmierczak K.M."/>
            <person name="Andrzejewski T.M."/>
            <person name="Davidsen T.M."/>
            <person name="Wayne K.J."/>
            <person name="Tettelin H."/>
            <person name="Glass J.I."/>
            <person name="Rusch D."/>
            <person name="Podicherti R."/>
            <person name="Tsui H.-C.T."/>
            <person name="Winkler M.E."/>
        </authorList>
    </citation>
    <scope>NUCLEOTIDE SEQUENCE</scope>
</reference>
<organism evidence="1">
    <name type="scientific">marine metagenome</name>
    <dbReference type="NCBI Taxonomy" id="408172"/>
    <lineage>
        <taxon>unclassified sequences</taxon>
        <taxon>metagenomes</taxon>
        <taxon>ecological metagenomes</taxon>
    </lineage>
</organism>
<accession>A0A382TPL3</accession>
<dbReference type="EMBL" id="UINC01137868">
    <property type="protein sequence ID" value="SVD23467.1"/>
    <property type="molecule type" value="Genomic_DNA"/>
</dbReference>
<dbReference type="AlphaFoldDB" id="A0A382TPL3"/>